<evidence type="ECO:0000313" key="2">
    <source>
        <dbReference type="EMBL" id="PZQ93739.1"/>
    </source>
</evidence>
<feature type="domain" description="Baseplate J-like central" evidence="1">
    <location>
        <begin position="136"/>
        <end position="208"/>
    </location>
</feature>
<dbReference type="EMBL" id="QFQJ01000002">
    <property type="protein sequence ID" value="PZQ93739.1"/>
    <property type="molecule type" value="Genomic_DNA"/>
</dbReference>
<gene>
    <name evidence="2" type="ORF">DI542_00785</name>
</gene>
<name>A0A2W5RWT4_ACIJO</name>
<dbReference type="PANTHER" id="PTHR35862:SF1">
    <property type="entry name" value="FELS-2 PROPHAGE PROTEIN"/>
    <property type="match status" value="1"/>
</dbReference>
<comment type="caution">
    <text evidence="2">The sequence shown here is derived from an EMBL/GenBank/DDBJ whole genome shotgun (WGS) entry which is preliminary data.</text>
</comment>
<evidence type="ECO:0000259" key="1">
    <source>
        <dbReference type="Pfam" id="PF26078"/>
    </source>
</evidence>
<organism evidence="2 3">
    <name type="scientific">Acinetobacter johnsonii</name>
    <dbReference type="NCBI Taxonomy" id="40214"/>
    <lineage>
        <taxon>Bacteria</taxon>
        <taxon>Pseudomonadati</taxon>
        <taxon>Pseudomonadota</taxon>
        <taxon>Gammaproteobacteria</taxon>
        <taxon>Moraxellales</taxon>
        <taxon>Moraxellaceae</taxon>
        <taxon>Acinetobacter</taxon>
    </lineage>
</organism>
<dbReference type="InterPro" id="IPR052726">
    <property type="entry name" value="Phage_Baseplate_Hub"/>
</dbReference>
<dbReference type="Pfam" id="PF26078">
    <property type="entry name" value="Baseplate_J_M"/>
    <property type="match status" value="1"/>
</dbReference>
<reference evidence="2 3" key="1">
    <citation type="submission" date="2017-11" db="EMBL/GenBank/DDBJ databases">
        <title>Infants hospitalized years apart are colonized by the same room-sourced microbial strains.</title>
        <authorList>
            <person name="Brooks B."/>
            <person name="Olm M.R."/>
            <person name="Firek B.A."/>
            <person name="Baker R."/>
            <person name="Thomas B.C."/>
            <person name="Morowitz M.J."/>
            <person name="Banfield J.F."/>
        </authorList>
    </citation>
    <scope>NUCLEOTIDE SEQUENCE [LARGE SCALE GENOMIC DNA]</scope>
    <source>
        <strain evidence="2">S2_003_000_R3_20</strain>
    </source>
</reference>
<proteinExistence type="predicted"/>
<dbReference type="InterPro" id="IPR058531">
    <property type="entry name" value="Baseplate_J_M"/>
</dbReference>
<sequence length="300" mass="33274">MSVDFNQLTPPKAVEELDFETIFNERKEALIALWPSNKQNQIRKTLERESEPLTKLLQENVYREVLLRSKLNAQYRAVLLAYAEGTDLDAKVADYGIQRLIISPEDLTTTPPTPAVYERDEDLRYRASKAFDALSVAGPTSAYEFHSLSADGRVADAYAYSPAPAQALITILQRDSENGAATPELCQKVYDYVSGEKLRPTADRVTVQSVGIIEYQIQAILHHNNLPETDPLLEEAIANINAFINTPKRIGQSIYLSAIFKQLHVSGVERVELISPSADVLVTAFEASFCTGVNITIAEG</sequence>
<dbReference type="PANTHER" id="PTHR35862">
    <property type="entry name" value="FELS-2 PROPHAGE PROTEIN"/>
    <property type="match status" value="1"/>
</dbReference>
<dbReference type="PIRSF" id="PIRSF020481">
    <property type="entry name" value="BAP"/>
    <property type="match status" value="1"/>
</dbReference>
<accession>A0A2W5RWT4</accession>
<evidence type="ECO:0000313" key="3">
    <source>
        <dbReference type="Proteomes" id="UP000249282"/>
    </source>
</evidence>
<dbReference type="Proteomes" id="UP000249282">
    <property type="component" value="Unassembled WGS sequence"/>
</dbReference>
<dbReference type="InterPro" id="IPR014507">
    <property type="entry name" value="Baseplate_assembly_J_pred"/>
</dbReference>
<protein>
    <submittedName>
        <fullName evidence="2">Baseplate assembly protein</fullName>
    </submittedName>
</protein>
<dbReference type="AlphaFoldDB" id="A0A2W5RWT4"/>